<proteinExistence type="inferred from homology"/>
<dbReference type="InterPro" id="IPR006311">
    <property type="entry name" value="TAT_signal"/>
</dbReference>
<dbReference type="InterPro" id="IPR002491">
    <property type="entry name" value="ABC_transptr_periplasmic_BD"/>
</dbReference>
<protein>
    <submittedName>
        <fullName evidence="8">Twin-arginine translocation signal domain-containing protein</fullName>
    </submittedName>
</protein>
<keyword evidence="4" id="KW-0410">Iron transport</keyword>
<dbReference type="PANTHER" id="PTHR30532">
    <property type="entry name" value="IRON III DICITRATE-BINDING PERIPLASMIC PROTEIN"/>
    <property type="match status" value="1"/>
</dbReference>
<dbReference type="Pfam" id="PF01497">
    <property type="entry name" value="Peripla_BP_2"/>
    <property type="match status" value="1"/>
</dbReference>
<dbReference type="Gene3D" id="3.40.50.1980">
    <property type="entry name" value="Nitrogenase molybdenum iron protein domain"/>
    <property type="match status" value="2"/>
</dbReference>
<dbReference type="PROSITE" id="PS50983">
    <property type="entry name" value="FE_B12_PBP"/>
    <property type="match status" value="1"/>
</dbReference>
<evidence type="ECO:0000256" key="1">
    <source>
        <dbReference type="ARBA" id="ARBA00004196"/>
    </source>
</evidence>
<dbReference type="EMBL" id="RBZU01000007">
    <property type="protein sequence ID" value="RKP53275.1"/>
    <property type="molecule type" value="Genomic_DNA"/>
</dbReference>
<feature type="domain" description="Fe/B12 periplasmic-binding" evidence="7">
    <location>
        <begin position="49"/>
        <end position="326"/>
    </location>
</feature>
<keyword evidence="3" id="KW-0813">Transport</keyword>
<dbReference type="PRINTS" id="PR01715">
    <property type="entry name" value="FERRIBNDNGPP"/>
</dbReference>
<evidence type="ECO:0000256" key="6">
    <source>
        <dbReference type="SAM" id="SignalP"/>
    </source>
</evidence>
<name>A0A494XRP3_9BURK</name>
<keyword evidence="5 6" id="KW-0732">Signal</keyword>
<evidence type="ECO:0000256" key="2">
    <source>
        <dbReference type="ARBA" id="ARBA00008814"/>
    </source>
</evidence>
<dbReference type="OrthoDB" id="8891185at2"/>
<dbReference type="NCBIfam" id="TIGR01409">
    <property type="entry name" value="TAT_signal_seq"/>
    <property type="match status" value="1"/>
</dbReference>
<keyword evidence="4" id="KW-0408">Iron</keyword>
<comment type="similarity">
    <text evidence="2">Belongs to the bacterial solute-binding protein 8 family.</text>
</comment>
<dbReference type="InterPro" id="IPR051313">
    <property type="entry name" value="Bact_iron-sidero_bind"/>
</dbReference>
<comment type="caution">
    <text evidence="8">The sequence shown here is derived from an EMBL/GenBank/DDBJ whole genome shotgun (WGS) entry which is preliminary data.</text>
</comment>
<reference evidence="8 9" key="1">
    <citation type="submission" date="2018-10" db="EMBL/GenBank/DDBJ databases">
        <title>Robbsia sp. DHC34, isolated from soil.</title>
        <authorList>
            <person name="Gao Z.-H."/>
            <person name="Qiu L.-H."/>
        </authorList>
    </citation>
    <scope>NUCLEOTIDE SEQUENCE [LARGE SCALE GENOMIC DNA]</scope>
    <source>
        <strain evidence="8 9">DHC34</strain>
    </source>
</reference>
<keyword evidence="9" id="KW-1185">Reference proteome</keyword>
<evidence type="ECO:0000256" key="5">
    <source>
        <dbReference type="ARBA" id="ARBA00022729"/>
    </source>
</evidence>
<evidence type="ECO:0000313" key="9">
    <source>
        <dbReference type="Proteomes" id="UP000270342"/>
    </source>
</evidence>
<keyword evidence="4" id="KW-0406">Ion transport</keyword>
<evidence type="ECO:0000256" key="3">
    <source>
        <dbReference type="ARBA" id="ARBA00022448"/>
    </source>
</evidence>
<evidence type="ECO:0000256" key="4">
    <source>
        <dbReference type="ARBA" id="ARBA00022496"/>
    </source>
</evidence>
<evidence type="ECO:0000313" key="8">
    <source>
        <dbReference type="EMBL" id="RKP53275.1"/>
    </source>
</evidence>
<evidence type="ECO:0000259" key="7">
    <source>
        <dbReference type="PROSITE" id="PS50983"/>
    </source>
</evidence>
<dbReference type="PANTHER" id="PTHR30532:SF1">
    <property type="entry name" value="IRON(3+)-HYDROXAMATE-BINDING PROTEIN FHUD"/>
    <property type="match status" value="1"/>
</dbReference>
<dbReference type="SUPFAM" id="SSF53807">
    <property type="entry name" value="Helical backbone' metal receptor"/>
    <property type="match status" value="1"/>
</dbReference>
<organism evidence="8 9">
    <name type="scientific">Pararobbsia silviterrae</name>
    <dbReference type="NCBI Taxonomy" id="1792498"/>
    <lineage>
        <taxon>Bacteria</taxon>
        <taxon>Pseudomonadati</taxon>
        <taxon>Pseudomonadota</taxon>
        <taxon>Betaproteobacteria</taxon>
        <taxon>Burkholderiales</taxon>
        <taxon>Burkholderiaceae</taxon>
        <taxon>Pararobbsia</taxon>
    </lineage>
</organism>
<dbReference type="GO" id="GO:0030288">
    <property type="term" value="C:outer membrane-bounded periplasmic space"/>
    <property type="evidence" value="ECO:0007669"/>
    <property type="project" value="TreeGrafter"/>
</dbReference>
<feature type="chain" id="PRO_5019861015" evidence="6">
    <location>
        <begin position="43"/>
        <end position="326"/>
    </location>
</feature>
<feature type="signal peptide" evidence="6">
    <location>
        <begin position="1"/>
        <end position="42"/>
    </location>
</feature>
<sequence>MNNETGRGVVCARRDFLRRTSCLAAAAAASGLGMLTGPQAVAASKTPDRIVVMDWPLTETLLALGVVPVGVSAPDWYRRVIVEPPLPSNVVNVGLLYSPNYDVLDELAPDLMIITPGHAPARALLERLAPTLTLGRYTSSAQPYPALRAETMQMAQAVGRRDAGKNVLERTDSVLAEARARLARRAERLRRPVIVADLIDDRHLRVYGAGSLFDAMMSTIGVTNVIGPSGGASAWPTGSGGFAVVSMQRLFELPQASLLLTGDIRPSQRAALAQSAIWQALPSMTSRCAAVLPVVAPNGGLISMQRFALGVEQALTQIAEGGGGLG</sequence>
<dbReference type="RefSeq" id="WP_121087903.1">
    <property type="nucleotide sequence ID" value="NZ_RBZU01000007.1"/>
</dbReference>
<gene>
    <name evidence="8" type="ORF">D7S86_16220</name>
</gene>
<accession>A0A494XRP3</accession>
<dbReference type="PROSITE" id="PS51318">
    <property type="entry name" value="TAT"/>
    <property type="match status" value="1"/>
</dbReference>
<dbReference type="AlphaFoldDB" id="A0A494XRP3"/>
<dbReference type="InterPro" id="IPR019546">
    <property type="entry name" value="TAT_signal_bac_arc"/>
</dbReference>
<dbReference type="GO" id="GO:1901678">
    <property type="term" value="P:iron coordination entity transport"/>
    <property type="evidence" value="ECO:0007669"/>
    <property type="project" value="UniProtKB-ARBA"/>
</dbReference>
<dbReference type="Proteomes" id="UP000270342">
    <property type="component" value="Unassembled WGS sequence"/>
</dbReference>
<comment type="subcellular location">
    <subcellularLocation>
        <location evidence="1">Cell envelope</location>
    </subcellularLocation>
</comment>